<reference evidence="5 6" key="1">
    <citation type="submission" date="2020-08" db="EMBL/GenBank/DDBJ databases">
        <title>Genomic Encyclopedia of Type Strains, Phase III (KMG-III): the genomes of soil and plant-associated and newly described type strains.</title>
        <authorList>
            <person name="Whitman W."/>
        </authorList>
    </citation>
    <scope>NUCLEOTIDE SEQUENCE [LARGE SCALE GENOMIC DNA]</scope>
    <source>
        <strain evidence="5 6">CECT 8799</strain>
    </source>
</reference>
<comment type="caution">
    <text evidence="5">The sequence shown here is derived from an EMBL/GenBank/DDBJ whole genome shotgun (WGS) entry which is preliminary data.</text>
</comment>
<evidence type="ECO:0000259" key="4">
    <source>
        <dbReference type="PROSITE" id="PS50894"/>
    </source>
</evidence>
<dbReference type="InterPro" id="IPR008207">
    <property type="entry name" value="Sig_transdc_His_kin_Hpt_dom"/>
</dbReference>
<dbReference type="GO" id="GO:0004672">
    <property type="term" value="F:protein kinase activity"/>
    <property type="evidence" value="ECO:0007669"/>
    <property type="project" value="UniProtKB-ARBA"/>
</dbReference>
<evidence type="ECO:0000256" key="3">
    <source>
        <dbReference type="SAM" id="Coils"/>
    </source>
</evidence>
<organism evidence="5 6">
    <name type="scientific">Microbulbifer rhizosphaerae</name>
    <dbReference type="NCBI Taxonomy" id="1562603"/>
    <lineage>
        <taxon>Bacteria</taxon>
        <taxon>Pseudomonadati</taxon>
        <taxon>Pseudomonadota</taxon>
        <taxon>Gammaproteobacteria</taxon>
        <taxon>Cellvibrionales</taxon>
        <taxon>Microbulbiferaceae</taxon>
        <taxon>Microbulbifer</taxon>
    </lineage>
</organism>
<proteinExistence type="predicted"/>
<dbReference type="Pfam" id="PF01627">
    <property type="entry name" value="Hpt"/>
    <property type="match status" value="1"/>
</dbReference>
<name>A0A7W4Z9T8_9GAMM</name>
<keyword evidence="2" id="KW-0597">Phosphoprotein</keyword>
<dbReference type="GO" id="GO:0000160">
    <property type="term" value="P:phosphorelay signal transduction system"/>
    <property type="evidence" value="ECO:0007669"/>
    <property type="project" value="UniProtKB-KW"/>
</dbReference>
<dbReference type="InterPro" id="IPR036641">
    <property type="entry name" value="HPT_dom_sf"/>
</dbReference>
<evidence type="ECO:0000256" key="2">
    <source>
        <dbReference type="PROSITE-ProRule" id="PRU00110"/>
    </source>
</evidence>
<keyword evidence="6" id="KW-1185">Reference proteome</keyword>
<feature type="modified residue" description="Phosphohistidine" evidence="2">
    <location>
        <position position="55"/>
    </location>
</feature>
<accession>A0A7W4Z9T8</accession>
<evidence type="ECO:0000313" key="6">
    <source>
        <dbReference type="Proteomes" id="UP000535937"/>
    </source>
</evidence>
<evidence type="ECO:0000313" key="5">
    <source>
        <dbReference type="EMBL" id="MBB3062037.1"/>
    </source>
</evidence>
<feature type="coiled-coil region" evidence="3">
    <location>
        <begin position="85"/>
        <end position="112"/>
    </location>
</feature>
<sequence>MSTFEWHKALADLDGDEEILRDLAEVFLAEADAMTDAVRNAVEWQHAAELRRSAHSLKGAVRVFHADAAAAAAFHLETLGRDANFQGADRALAKLEEEVGRLCRELGNHLQNEPPPAS</sequence>
<dbReference type="AlphaFoldDB" id="A0A7W4Z9T8"/>
<keyword evidence="1" id="KW-0902">Two-component regulatory system</keyword>
<evidence type="ECO:0000256" key="1">
    <source>
        <dbReference type="ARBA" id="ARBA00023012"/>
    </source>
</evidence>
<feature type="domain" description="HPt" evidence="4">
    <location>
        <begin position="16"/>
        <end position="109"/>
    </location>
</feature>
<protein>
    <submittedName>
        <fullName evidence="5">HPt (Histidine-containing phosphotransfer) domain-containing protein</fullName>
    </submittedName>
</protein>
<dbReference type="EMBL" id="JACHWZ010000013">
    <property type="protein sequence ID" value="MBB3062037.1"/>
    <property type="molecule type" value="Genomic_DNA"/>
</dbReference>
<dbReference type="Gene3D" id="1.20.120.160">
    <property type="entry name" value="HPT domain"/>
    <property type="match status" value="1"/>
</dbReference>
<dbReference type="RefSeq" id="WP_183460979.1">
    <property type="nucleotide sequence ID" value="NZ_JACHWZ010000013.1"/>
</dbReference>
<dbReference type="PROSITE" id="PS50894">
    <property type="entry name" value="HPT"/>
    <property type="match status" value="1"/>
</dbReference>
<dbReference type="Proteomes" id="UP000535937">
    <property type="component" value="Unassembled WGS sequence"/>
</dbReference>
<keyword evidence="3" id="KW-0175">Coiled coil</keyword>
<dbReference type="SUPFAM" id="SSF47226">
    <property type="entry name" value="Histidine-containing phosphotransfer domain, HPT domain"/>
    <property type="match status" value="1"/>
</dbReference>
<gene>
    <name evidence="5" type="ORF">FHS09_002881</name>
</gene>